<evidence type="ECO:0000256" key="8">
    <source>
        <dbReference type="RuleBase" id="RU003942"/>
    </source>
</evidence>
<evidence type="ECO:0000256" key="1">
    <source>
        <dbReference type="ARBA" id="ARBA00004651"/>
    </source>
</evidence>
<keyword evidence="5 9" id="KW-1133">Transmembrane helix</keyword>
<dbReference type="GO" id="GO:0005886">
    <property type="term" value="C:plasma membrane"/>
    <property type="evidence" value="ECO:0007669"/>
    <property type="project" value="UniProtKB-SubCell"/>
</dbReference>
<dbReference type="PANTHER" id="PTHR30561">
    <property type="entry name" value="SMR FAMILY PROTON-DEPENDENT DRUG EFFLUX TRANSPORTER SUGE"/>
    <property type="match status" value="1"/>
</dbReference>
<comment type="subcellular location">
    <subcellularLocation>
        <location evidence="1 8">Cell membrane</location>
        <topology evidence="1 8">Multi-pass membrane protein</topology>
    </subcellularLocation>
</comment>
<protein>
    <submittedName>
        <fullName evidence="10">Multidrug transporter EmrE</fullName>
    </submittedName>
</protein>
<dbReference type="SUPFAM" id="SSF103481">
    <property type="entry name" value="Multidrug resistance efflux transporter EmrE"/>
    <property type="match status" value="1"/>
</dbReference>
<feature type="transmembrane region" description="Helical" evidence="9">
    <location>
        <begin position="59"/>
        <end position="80"/>
    </location>
</feature>
<organism evidence="10">
    <name type="scientific">uncultured Alphaproteobacteria bacterium</name>
    <dbReference type="NCBI Taxonomy" id="91750"/>
    <lineage>
        <taxon>Bacteria</taxon>
        <taxon>Pseudomonadati</taxon>
        <taxon>Pseudomonadota</taxon>
        <taxon>Alphaproteobacteria</taxon>
        <taxon>environmental samples</taxon>
    </lineage>
</organism>
<dbReference type="FunFam" id="1.10.3730.20:FF:000001">
    <property type="entry name" value="Quaternary ammonium compound resistance transporter SugE"/>
    <property type="match status" value="1"/>
</dbReference>
<evidence type="ECO:0000256" key="4">
    <source>
        <dbReference type="ARBA" id="ARBA00022692"/>
    </source>
</evidence>
<sequence length="112" mass="11609">MGTAHLYLALAILTEVIGTSCMKLTEGFTRPLPTIVMAACYVAAIWLMSLSVRTLPIGFVYAVWAGVGIVVIALVGVFVYDEPVDLAGAAGIALIVGGVVLLNAFSRMGGHA</sequence>
<evidence type="ECO:0000256" key="3">
    <source>
        <dbReference type="ARBA" id="ARBA00022475"/>
    </source>
</evidence>
<accession>A0A212JG13</accession>
<dbReference type="EMBL" id="FLUO01000001">
    <property type="protein sequence ID" value="SBV98360.1"/>
    <property type="molecule type" value="Genomic_DNA"/>
</dbReference>
<feature type="transmembrane region" description="Helical" evidence="9">
    <location>
        <begin position="86"/>
        <end position="105"/>
    </location>
</feature>
<dbReference type="InterPro" id="IPR000390">
    <property type="entry name" value="Small_drug/metabolite_transptr"/>
</dbReference>
<reference evidence="10" key="1">
    <citation type="submission" date="2016-04" db="EMBL/GenBank/DDBJ databases">
        <authorList>
            <person name="Evans L.H."/>
            <person name="Alamgir A."/>
            <person name="Owens N."/>
            <person name="Weber N.D."/>
            <person name="Virtaneva K."/>
            <person name="Barbian K."/>
            <person name="Babar A."/>
            <person name="Rosenke K."/>
        </authorList>
    </citation>
    <scope>NUCLEOTIDE SEQUENCE</scope>
    <source>
        <strain evidence="10">86</strain>
    </source>
</reference>
<dbReference type="InterPro" id="IPR045324">
    <property type="entry name" value="Small_multidrug_res"/>
</dbReference>
<dbReference type="PANTHER" id="PTHR30561:SF1">
    <property type="entry name" value="MULTIDRUG TRANSPORTER EMRE"/>
    <property type="match status" value="1"/>
</dbReference>
<dbReference type="GO" id="GO:1990961">
    <property type="term" value="P:xenobiotic detoxification by transmembrane export across the plasma membrane"/>
    <property type="evidence" value="ECO:0007669"/>
    <property type="project" value="UniProtKB-ARBA"/>
</dbReference>
<keyword evidence="4 8" id="KW-0812">Transmembrane</keyword>
<dbReference type="AlphaFoldDB" id="A0A212JG13"/>
<keyword evidence="6 9" id="KW-0472">Membrane</keyword>
<dbReference type="GO" id="GO:0031460">
    <property type="term" value="P:glycine betaine transport"/>
    <property type="evidence" value="ECO:0007669"/>
    <property type="project" value="TreeGrafter"/>
</dbReference>
<keyword evidence="3" id="KW-1003">Cell membrane</keyword>
<dbReference type="GO" id="GO:0015297">
    <property type="term" value="F:antiporter activity"/>
    <property type="evidence" value="ECO:0007669"/>
    <property type="project" value="TreeGrafter"/>
</dbReference>
<evidence type="ECO:0000256" key="6">
    <source>
        <dbReference type="ARBA" id="ARBA00023136"/>
    </source>
</evidence>
<proteinExistence type="inferred from homology"/>
<name>A0A212JG13_9PROT</name>
<dbReference type="Gene3D" id="1.10.3730.20">
    <property type="match status" value="1"/>
</dbReference>
<evidence type="ECO:0000256" key="9">
    <source>
        <dbReference type="SAM" id="Phobius"/>
    </source>
</evidence>
<evidence type="ECO:0000256" key="7">
    <source>
        <dbReference type="ARBA" id="ARBA00038032"/>
    </source>
</evidence>
<evidence type="ECO:0000256" key="5">
    <source>
        <dbReference type="ARBA" id="ARBA00022989"/>
    </source>
</evidence>
<keyword evidence="2" id="KW-0813">Transport</keyword>
<dbReference type="InterPro" id="IPR037185">
    <property type="entry name" value="EmrE-like"/>
</dbReference>
<dbReference type="GO" id="GO:0015199">
    <property type="term" value="F:amino-acid betaine transmembrane transporter activity"/>
    <property type="evidence" value="ECO:0007669"/>
    <property type="project" value="TreeGrafter"/>
</dbReference>
<dbReference type="Pfam" id="PF00893">
    <property type="entry name" value="Multi_Drug_Res"/>
    <property type="match status" value="1"/>
</dbReference>
<feature type="transmembrane region" description="Helical" evidence="9">
    <location>
        <begin position="34"/>
        <end position="52"/>
    </location>
</feature>
<evidence type="ECO:0000256" key="2">
    <source>
        <dbReference type="ARBA" id="ARBA00022448"/>
    </source>
</evidence>
<gene>
    <name evidence="10" type="primary">emrE</name>
    <name evidence="10" type="ORF">KL86APRO_11001</name>
</gene>
<dbReference type="GO" id="GO:0015220">
    <property type="term" value="F:choline transmembrane transporter activity"/>
    <property type="evidence" value="ECO:0007669"/>
    <property type="project" value="TreeGrafter"/>
</dbReference>
<comment type="similarity">
    <text evidence="7 8">Belongs to the drug/metabolite transporter (DMT) superfamily. Small multidrug resistance (SMR) (TC 2.A.7.1) family.</text>
</comment>
<evidence type="ECO:0000313" key="10">
    <source>
        <dbReference type="EMBL" id="SBV98360.1"/>
    </source>
</evidence>